<proteinExistence type="predicted"/>
<comment type="caution">
    <text evidence="2">The sequence shown here is derived from an EMBL/GenBank/DDBJ whole genome shotgun (WGS) entry which is preliminary data.</text>
</comment>
<dbReference type="InterPro" id="IPR017441">
    <property type="entry name" value="Protein_kinase_ATP_BS"/>
</dbReference>
<organism evidence="2 3">
    <name type="scientific">Streptomyces caledonius</name>
    <dbReference type="NCBI Taxonomy" id="3134107"/>
    <lineage>
        <taxon>Bacteria</taxon>
        <taxon>Bacillati</taxon>
        <taxon>Actinomycetota</taxon>
        <taxon>Actinomycetes</taxon>
        <taxon>Kitasatosporales</taxon>
        <taxon>Streptomycetaceae</taxon>
        <taxon>Streptomyces</taxon>
    </lineage>
</organism>
<dbReference type="SUPFAM" id="SSF56112">
    <property type="entry name" value="Protein kinase-like (PK-like)"/>
    <property type="match status" value="1"/>
</dbReference>
<dbReference type="EMBL" id="JBBKAM010000004">
    <property type="protein sequence ID" value="MEJ8645629.1"/>
    <property type="molecule type" value="Genomic_DNA"/>
</dbReference>
<keyword evidence="1" id="KW-0547">Nucleotide-binding</keyword>
<keyword evidence="3" id="KW-1185">Reference proteome</keyword>
<dbReference type="PROSITE" id="PS00107">
    <property type="entry name" value="PROTEIN_KINASE_ATP"/>
    <property type="match status" value="1"/>
</dbReference>
<keyword evidence="1" id="KW-0067">ATP-binding</keyword>
<gene>
    <name evidence="2" type="ORF">WKI68_39335</name>
</gene>
<accession>A0ABU8UCM5</accession>
<evidence type="ECO:0000256" key="1">
    <source>
        <dbReference type="PROSITE-ProRule" id="PRU10141"/>
    </source>
</evidence>
<evidence type="ECO:0008006" key="4">
    <source>
        <dbReference type="Google" id="ProtNLM"/>
    </source>
</evidence>
<evidence type="ECO:0000313" key="3">
    <source>
        <dbReference type="Proteomes" id="UP001382904"/>
    </source>
</evidence>
<dbReference type="Gene3D" id="3.30.200.20">
    <property type="entry name" value="Phosphorylase Kinase, domain 1"/>
    <property type="match status" value="1"/>
</dbReference>
<evidence type="ECO:0000313" key="2">
    <source>
        <dbReference type="EMBL" id="MEJ8645629.1"/>
    </source>
</evidence>
<sequence>MRNTWAVPGYTEVRELGAGGSGRVVLAVHDGTGTAVAVKYLSDRLRQDPAFVGSSGPRPACWAGWSRRTW</sequence>
<feature type="binding site" evidence="1">
    <location>
        <position position="39"/>
    </location>
    <ligand>
        <name>ATP</name>
        <dbReference type="ChEBI" id="CHEBI:30616"/>
    </ligand>
</feature>
<dbReference type="InterPro" id="IPR011009">
    <property type="entry name" value="Kinase-like_dom_sf"/>
</dbReference>
<protein>
    <recommendedName>
        <fullName evidence="4">Protein kinase domain-containing protein</fullName>
    </recommendedName>
</protein>
<dbReference type="Proteomes" id="UP001382904">
    <property type="component" value="Unassembled WGS sequence"/>
</dbReference>
<name>A0ABU8UCM5_9ACTN</name>
<reference evidence="2 3" key="1">
    <citation type="submission" date="2024-03" db="EMBL/GenBank/DDBJ databases">
        <title>Novel Streptomyces species of biotechnological and ecological value are a feature of Machair soil.</title>
        <authorList>
            <person name="Prole J.R."/>
            <person name="Goodfellow M."/>
            <person name="Allenby N."/>
            <person name="Ward A.C."/>
        </authorList>
    </citation>
    <scope>NUCLEOTIDE SEQUENCE [LARGE SCALE GENOMIC DNA]</scope>
    <source>
        <strain evidence="2 3">MS1.HAVA.3</strain>
    </source>
</reference>